<dbReference type="AlphaFoldDB" id="A0A562N1B6"/>
<dbReference type="Proteomes" id="UP000315908">
    <property type="component" value="Unassembled WGS sequence"/>
</dbReference>
<protein>
    <submittedName>
        <fullName evidence="3">Putative oligomerization/nucleic acid binding protein</fullName>
    </submittedName>
</protein>
<evidence type="ECO:0000313" key="3">
    <source>
        <dbReference type="EMBL" id="TWI25890.1"/>
    </source>
</evidence>
<keyword evidence="1" id="KW-0472">Membrane</keyword>
<dbReference type="InterPro" id="IPR018649">
    <property type="entry name" value="SHOCT"/>
</dbReference>
<reference evidence="3 4" key="1">
    <citation type="journal article" date="2015" name="Stand. Genomic Sci.">
        <title>Genomic Encyclopedia of Bacterial and Archaeal Type Strains, Phase III: the genomes of soil and plant-associated and newly described type strains.</title>
        <authorList>
            <person name="Whitman W.B."/>
            <person name="Woyke T."/>
            <person name="Klenk H.P."/>
            <person name="Zhou Y."/>
            <person name="Lilburn T.G."/>
            <person name="Beck B.J."/>
            <person name="De Vos P."/>
            <person name="Vandamme P."/>
            <person name="Eisen J.A."/>
            <person name="Garrity G."/>
            <person name="Hugenholtz P."/>
            <person name="Kyrpides N.C."/>
        </authorList>
    </citation>
    <scope>NUCLEOTIDE SEQUENCE [LARGE SCALE GENOMIC DNA]</scope>
    <source>
        <strain evidence="3 4">CGMCC 1.6855</strain>
    </source>
</reference>
<dbReference type="Pfam" id="PF09851">
    <property type="entry name" value="SHOCT"/>
    <property type="match status" value="1"/>
</dbReference>
<evidence type="ECO:0000259" key="2">
    <source>
        <dbReference type="Pfam" id="PF09851"/>
    </source>
</evidence>
<dbReference type="OrthoDB" id="1448088at2"/>
<feature type="domain" description="SHOCT" evidence="2">
    <location>
        <begin position="80"/>
        <end position="106"/>
    </location>
</feature>
<accession>A0A562N1B6</accession>
<dbReference type="EMBL" id="VLKR01000001">
    <property type="protein sequence ID" value="TWI25890.1"/>
    <property type="molecule type" value="Genomic_DNA"/>
</dbReference>
<keyword evidence="1" id="KW-0812">Transmembrane</keyword>
<gene>
    <name evidence="3" type="ORF">IQ31_00462</name>
</gene>
<feature type="transmembrane region" description="Helical" evidence="1">
    <location>
        <begin position="26"/>
        <end position="46"/>
    </location>
</feature>
<sequence>MEIFLGWIIFSLAVEAIGVNRNIGFAGAFFLSLFLSPVIGLIFTLVSKSDEQLRFETELLSHAKKQTDGILNVGHKSFTDELFKLKTLLDSGLISREEFESEKENLRRNAPIKKTVLALYCSQTPSMSRTLMVRVGDIGGFVTLPWSKNDAIDFNVQTDDVKVVISPKSVFASEKTVYLKTIKDEAAYYDIFEVYSRS</sequence>
<dbReference type="RefSeq" id="WP_145326992.1">
    <property type="nucleotide sequence ID" value="NZ_VLKR01000001.1"/>
</dbReference>
<organism evidence="3 4">
    <name type="scientific">Sphingobacterium siyangense</name>
    <dbReference type="NCBI Taxonomy" id="459529"/>
    <lineage>
        <taxon>Bacteria</taxon>
        <taxon>Pseudomonadati</taxon>
        <taxon>Bacteroidota</taxon>
        <taxon>Sphingobacteriia</taxon>
        <taxon>Sphingobacteriales</taxon>
        <taxon>Sphingobacteriaceae</taxon>
        <taxon>Sphingobacterium</taxon>
    </lineage>
</organism>
<comment type="caution">
    <text evidence="3">The sequence shown here is derived from an EMBL/GenBank/DDBJ whole genome shotgun (WGS) entry which is preliminary data.</text>
</comment>
<evidence type="ECO:0000313" key="4">
    <source>
        <dbReference type="Proteomes" id="UP000315908"/>
    </source>
</evidence>
<evidence type="ECO:0000256" key="1">
    <source>
        <dbReference type="SAM" id="Phobius"/>
    </source>
</evidence>
<keyword evidence="1" id="KW-1133">Transmembrane helix</keyword>
<proteinExistence type="predicted"/>
<name>A0A562N1B6_9SPHI</name>